<reference evidence="2 3" key="1">
    <citation type="submission" date="2013-05" db="EMBL/GenBank/DDBJ databases">
        <title>Drechslerella stenobrocha genome reveals carnivorous origination and mechanical trapping mechanism of predatory fungi.</title>
        <authorList>
            <person name="Liu X."/>
            <person name="Zhang W."/>
            <person name="Liu K."/>
        </authorList>
    </citation>
    <scope>NUCLEOTIDE SEQUENCE [LARGE SCALE GENOMIC DNA]</scope>
    <source>
        <strain evidence="2 3">248</strain>
    </source>
</reference>
<proteinExistence type="predicted"/>
<sequence>MAMDGSTLAKKFSSITFEGKKHVPSLPGQEILLRLRFRDKVELAFPSPATTKMVQFTMKPQSITIYYTESINVMVLLINDKNGTYGYPRLYCCNRIGKRIWESVRDDFAINRVTETLLGTKMFAKNHVLALKGDAEESEPGIKAIRKHLGHSKWQNVGLAAHEKTCRELMQASGLDFDDFFPIIKGNKPHRPQAPQAPATARAPISKPTPAPELALASKPVPVSKPASATKPALAIKPVPAPKPTPPLKPAAASALKSMGQLFVPIRYRPLTIAHLVDLRELNPHRGARGCPKVADGGEITTTVGYKGSPKTARTGPRAQNTSTNNQYWPTQELDGVGHTIGYHVGKGSLTEHAPSWVAQVDGGGPLAKSSIGRHKPEKVPTIKFATGAIAPKLAPKIQGATEPVDTVGPRPASNNSYGGATLVPAPPRLVIAPGAVRCLFLSGNNSPSQRGAPETSGFLLANKKLETVRDSKLGASTGVQRKQPRGHPGLWDDFENWNSAATGDHYI</sequence>
<dbReference type="OrthoDB" id="5425910at2759"/>
<organism evidence="2 3">
    <name type="scientific">Drechslerella stenobrocha 248</name>
    <dbReference type="NCBI Taxonomy" id="1043628"/>
    <lineage>
        <taxon>Eukaryota</taxon>
        <taxon>Fungi</taxon>
        <taxon>Dikarya</taxon>
        <taxon>Ascomycota</taxon>
        <taxon>Pezizomycotina</taxon>
        <taxon>Orbiliomycetes</taxon>
        <taxon>Orbiliales</taxon>
        <taxon>Orbiliaceae</taxon>
        <taxon>Drechslerella</taxon>
    </lineage>
</organism>
<protein>
    <submittedName>
        <fullName evidence="2">Uncharacterized protein</fullName>
    </submittedName>
</protein>
<dbReference type="EMBL" id="KI966372">
    <property type="protein sequence ID" value="EWC48670.1"/>
    <property type="molecule type" value="Genomic_DNA"/>
</dbReference>
<evidence type="ECO:0000313" key="2">
    <source>
        <dbReference type="EMBL" id="EWC48670.1"/>
    </source>
</evidence>
<dbReference type="AlphaFoldDB" id="W7IHF0"/>
<dbReference type="Proteomes" id="UP000024837">
    <property type="component" value="Unassembled WGS sequence"/>
</dbReference>
<evidence type="ECO:0000256" key="1">
    <source>
        <dbReference type="SAM" id="MobiDB-lite"/>
    </source>
</evidence>
<accession>W7IHF0</accession>
<keyword evidence="3" id="KW-1185">Reference proteome</keyword>
<dbReference type="HOGENOM" id="CLU_536384_0_0_1"/>
<feature type="compositionally biased region" description="Polar residues" evidence="1">
    <location>
        <begin position="318"/>
        <end position="330"/>
    </location>
</feature>
<feature type="region of interest" description="Disordered" evidence="1">
    <location>
        <begin position="302"/>
        <end position="330"/>
    </location>
</feature>
<gene>
    <name evidence="2" type="ORF">DRE_01892</name>
</gene>
<feature type="compositionally biased region" description="Low complexity" evidence="1">
    <location>
        <begin position="193"/>
        <end position="204"/>
    </location>
</feature>
<evidence type="ECO:0000313" key="3">
    <source>
        <dbReference type="Proteomes" id="UP000024837"/>
    </source>
</evidence>
<name>W7IHF0_9PEZI</name>
<feature type="region of interest" description="Disordered" evidence="1">
    <location>
        <begin position="186"/>
        <end position="246"/>
    </location>
</feature>